<evidence type="ECO:0000313" key="5">
    <source>
        <dbReference type="Proteomes" id="UP000298390"/>
    </source>
</evidence>
<feature type="region of interest" description="Disordered" evidence="1">
    <location>
        <begin position="1"/>
        <end position="52"/>
    </location>
</feature>
<name>A0A4Y9Y5S5_9APHY</name>
<dbReference type="SUPFAM" id="SSF56672">
    <property type="entry name" value="DNA/RNA polymerases"/>
    <property type="match status" value="1"/>
</dbReference>
<dbReference type="Pfam" id="PF07727">
    <property type="entry name" value="RVT_2"/>
    <property type="match status" value="1"/>
</dbReference>
<feature type="compositionally biased region" description="Basic and acidic residues" evidence="1">
    <location>
        <begin position="24"/>
        <end position="36"/>
    </location>
</feature>
<gene>
    <name evidence="4" type="ORF">EVJ58_g7421</name>
</gene>
<feature type="domain" description="Reverse transcriptase Ty1/copia-type" evidence="2">
    <location>
        <begin position="300"/>
        <end position="516"/>
    </location>
</feature>
<evidence type="ECO:0000259" key="3">
    <source>
        <dbReference type="Pfam" id="PF13976"/>
    </source>
</evidence>
<dbReference type="InterPro" id="IPR025724">
    <property type="entry name" value="GAG-pre-integrase_dom"/>
</dbReference>
<evidence type="ECO:0000256" key="1">
    <source>
        <dbReference type="SAM" id="MobiDB-lite"/>
    </source>
</evidence>
<evidence type="ECO:0000259" key="2">
    <source>
        <dbReference type="Pfam" id="PF07727"/>
    </source>
</evidence>
<organism evidence="4 5">
    <name type="scientific">Rhodofomes roseus</name>
    <dbReference type="NCBI Taxonomy" id="34475"/>
    <lineage>
        <taxon>Eukaryota</taxon>
        <taxon>Fungi</taxon>
        <taxon>Dikarya</taxon>
        <taxon>Basidiomycota</taxon>
        <taxon>Agaricomycotina</taxon>
        <taxon>Agaricomycetes</taxon>
        <taxon>Polyporales</taxon>
        <taxon>Rhodofomes</taxon>
    </lineage>
</organism>
<protein>
    <recommendedName>
        <fullName evidence="6">Reverse transcriptase Ty1/copia-type domain-containing protein</fullName>
    </recommendedName>
</protein>
<proteinExistence type="predicted"/>
<dbReference type="InterPro" id="IPR013103">
    <property type="entry name" value="RVT_2"/>
</dbReference>
<dbReference type="Pfam" id="PF13976">
    <property type="entry name" value="gag_pre-integrs"/>
    <property type="match status" value="1"/>
</dbReference>
<feature type="compositionally biased region" description="Polar residues" evidence="1">
    <location>
        <begin position="38"/>
        <end position="52"/>
    </location>
</feature>
<evidence type="ECO:0008006" key="6">
    <source>
        <dbReference type="Google" id="ProtNLM"/>
    </source>
</evidence>
<dbReference type="InterPro" id="IPR043502">
    <property type="entry name" value="DNA/RNA_pol_sf"/>
</dbReference>
<accession>A0A4Y9Y5S5</accession>
<comment type="caution">
    <text evidence="4">The sequence shown here is derived from an EMBL/GenBank/DDBJ whole genome shotgun (WGS) entry which is preliminary data.</text>
</comment>
<evidence type="ECO:0000313" key="4">
    <source>
        <dbReference type="EMBL" id="TFY56791.1"/>
    </source>
</evidence>
<feature type="compositionally biased region" description="Basic residues" evidence="1">
    <location>
        <begin position="1"/>
        <end position="13"/>
    </location>
</feature>
<feature type="domain" description="GAG-pre-integrase" evidence="3">
    <location>
        <begin position="132"/>
        <end position="193"/>
    </location>
</feature>
<dbReference type="AlphaFoldDB" id="A0A4Y9Y5S5"/>
<reference evidence="4 5" key="1">
    <citation type="submission" date="2019-01" db="EMBL/GenBank/DDBJ databases">
        <title>Genome sequencing of the rare red list fungi Fomitopsis rosea.</title>
        <authorList>
            <person name="Buettner E."/>
            <person name="Kellner H."/>
        </authorList>
    </citation>
    <scope>NUCLEOTIDE SEQUENCE [LARGE SCALE GENOMIC DNA]</scope>
    <source>
        <strain evidence="4 5">DSM 105464</strain>
    </source>
</reference>
<dbReference type="STRING" id="34475.A0A4Y9Y5S5"/>
<sequence length="582" mass="64844">MLVSRQRREHHSARSFTLARASGKGKDKAKEAKEASKNVQDVQDVTQDSTGVATPAEREAVLPPAVVLHDILHVPALASNLLSIFHLTHEKGYIVELQAANTFLFYQDWELRFKARVNEHNVGYLLGQTVSQTKNASSASRTCDLNLALWHQRWSHITLDDLRSAHSKGLVSGLTICSKCTPDPICEPCLAGKLHQHSIPCFVSRKFVRIALAHTDLKGALPTPSQRSTAVAFLKCKNNTFSTFQVFKAYTENMLGLVLQAICEDKSGEYMGKQFIDFLCGSKHVQGGPGALGNANGSIERYKGQLIAKGFSQCHGFDYNERETFAPTPKWALIGAILALAALEEEDLELESVDISSPYLNRKLKEEVYMQQPEGFEQKTPDWVWRLLKSLYGLKQAGCCRNEKLHEGLTKLGFSQLICEHSVWVYCQDGVHIIILVFVNDITIAVKSKAAIQRVKDDLRTHFKLRDLGPTSWLLGVKIERNRTKCSLSISQQQYTLNILECYGFTNCDPVGTPMEPGLRLSADMAPKTSSEVREMQNILAVATCSDIACTVGNLARFTKNPGMTHWNKHHSSQMASNHPLH</sequence>
<dbReference type="Proteomes" id="UP000298390">
    <property type="component" value="Unassembled WGS sequence"/>
</dbReference>
<dbReference type="EMBL" id="SEKV01000475">
    <property type="protein sequence ID" value="TFY56791.1"/>
    <property type="molecule type" value="Genomic_DNA"/>
</dbReference>